<feature type="domain" description="Rhodanese" evidence="1">
    <location>
        <begin position="36"/>
        <end position="128"/>
    </location>
</feature>
<dbReference type="SUPFAM" id="SSF52821">
    <property type="entry name" value="Rhodanese/Cell cycle control phosphatase"/>
    <property type="match status" value="1"/>
</dbReference>
<keyword evidence="3" id="KW-1185">Reference proteome</keyword>
<gene>
    <name evidence="2" type="ORF">ESB00_00790</name>
</gene>
<dbReference type="Proteomes" id="UP000290218">
    <property type="component" value="Unassembled WGS sequence"/>
</dbReference>
<dbReference type="EMBL" id="SDHX01000001">
    <property type="protein sequence ID" value="RXK54468.1"/>
    <property type="molecule type" value="Genomic_DNA"/>
</dbReference>
<dbReference type="PANTHER" id="PTHR43031:SF16">
    <property type="entry name" value="OXIDOREDUCTASE"/>
    <property type="match status" value="1"/>
</dbReference>
<name>A0A4Q1C6P2_9BACT</name>
<dbReference type="CDD" id="cd00158">
    <property type="entry name" value="RHOD"/>
    <property type="match status" value="1"/>
</dbReference>
<proteinExistence type="predicted"/>
<protein>
    <submittedName>
        <fullName evidence="2">Rhodanese-like domain-containing protein</fullName>
    </submittedName>
</protein>
<dbReference type="SMART" id="SM00450">
    <property type="entry name" value="RHOD"/>
    <property type="match status" value="1"/>
</dbReference>
<dbReference type="Pfam" id="PF00581">
    <property type="entry name" value="Rhodanese"/>
    <property type="match status" value="1"/>
</dbReference>
<dbReference type="InterPro" id="IPR036873">
    <property type="entry name" value="Rhodanese-like_dom_sf"/>
</dbReference>
<evidence type="ECO:0000313" key="2">
    <source>
        <dbReference type="EMBL" id="RXK54468.1"/>
    </source>
</evidence>
<accession>A0A4Q1C6P2</accession>
<sequence length="132" mass="14488">MTPTLLIVIGVVAFVAWTLWRARPQVRPEELKSALQAGTAVLVDVREPSEWLATGTAQDAALLPLSDLRGDRRQWNAFLGQHRGKRLFLYCQSGARSSLAAAQLRREGLDARNAGSLAALDRGGWPLTRKRG</sequence>
<dbReference type="InterPro" id="IPR050229">
    <property type="entry name" value="GlpE_sulfurtransferase"/>
</dbReference>
<dbReference type="Gene3D" id="3.40.250.10">
    <property type="entry name" value="Rhodanese-like domain"/>
    <property type="match status" value="1"/>
</dbReference>
<evidence type="ECO:0000313" key="3">
    <source>
        <dbReference type="Proteomes" id="UP000290218"/>
    </source>
</evidence>
<dbReference type="RefSeq" id="WP_129045833.1">
    <property type="nucleotide sequence ID" value="NZ_SDHX01000001.1"/>
</dbReference>
<evidence type="ECO:0000259" key="1">
    <source>
        <dbReference type="PROSITE" id="PS50206"/>
    </source>
</evidence>
<dbReference type="PROSITE" id="PS50206">
    <property type="entry name" value="RHODANESE_3"/>
    <property type="match status" value="1"/>
</dbReference>
<organism evidence="2 3">
    <name type="scientific">Oleiharenicola lentus</name>
    <dbReference type="NCBI Taxonomy" id="2508720"/>
    <lineage>
        <taxon>Bacteria</taxon>
        <taxon>Pseudomonadati</taxon>
        <taxon>Verrucomicrobiota</taxon>
        <taxon>Opitutia</taxon>
        <taxon>Opitutales</taxon>
        <taxon>Opitutaceae</taxon>
        <taxon>Oleiharenicola</taxon>
    </lineage>
</organism>
<reference evidence="2 3" key="1">
    <citation type="submission" date="2019-01" db="EMBL/GenBank/DDBJ databases">
        <title>Lacunisphaera sp. strain TWA-58.</title>
        <authorList>
            <person name="Chen W.-M."/>
        </authorList>
    </citation>
    <scope>NUCLEOTIDE SEQUENCE [LARGE SCALE GENOMIC DNA]</scope>
    <source>
        <strain evidence="2 3">TWA-58</strain>
    </source>
</reference>
<comment type="caution">
    <text evidence="2">The sequence shown here is derived from an EMBL/GenBank/DDBJ whole genome shotgun (WGS) entry which is preliminary data.</text>
</comment>
<dbReference type="OrthoDB" id="9800872at2"/>
<dbReference type="InterPro" id="IPR001763">
    <property type="entry name" value="Rhodanese-like_dom"/>
</dbReference>
<dbReference type="AlphaFoldDB" id="A0A4Q1C6P2"/>
<dbReference type="PANTHER" id="PTHR43031">
    <property type="entry name" value="FAD-DEPENDENT OXIDOREDUCTASE"/>
    <property type="match status" value="1"/>
</dbReference>